<dbReference type="AlphaFoldDB" id="A0A382PDI0"/>
<dbReference type="PANTHER" id="PTHR30258:SF27">
    <property type="entry name" value="BACTERIOPHAGE ADSORPTION PROTEIN B-RELATED"/>
    <property type="match status" value="1"/>
</dbReference>
<evidence type="ECO:0000256" key="1">
    <source>
        <dbReference type="ARBA" id="ARBA00022741"/>
    </source>
</evidence>
<organism evidence="4">
    <name type="scientific">marine metagenome</name>
    <dbReference type="NCBI Taxonomy" id="408172"/>
    <lineage>
        <taxon>unclassified sequences</taxon>
        <taxon>metagenomes</taxon>
        <taxon>ecological metagenomes</taxon>
    </lineage>
</organism>
<evidence type="ECO:0000256" key="2">
    <source>
        <dbReference type="ARBA" id="ARBA00022840"/>
    </source>
</evidence>
<dbReference type="SMART" id="SM00382">
    <property type="entry name" value="AAA"/>
    <property type="match status" value="1"/>
</dbReference>
<dbReference type="FunFam" id="3.40.50.300:FF:000398">
    <property type="entry name" value="Type IV pilus assembly ATPase PilB"/>
    <property type="match status" value="1"/>
</dbReference>
<reference evidence="4" key="1">
    <citation type="submission" date="2018-05" db="EMBL/GenBank/DDBJ databases">
        <authorList>
            <person name="Lanie J.A."/>
            <person name="Ng W.-L."/>
            <person name="Kazmierczak K.M."/>
            <person name="Andrzejewski T.M."/>
            <person name="Davidsen T.M."/>
            <person name="Wayne K.J."/>
            <person name="Tettelin H."/>
            <person name="Glass J.I."/>
            <person name="Rusch D."/>
            <person name="Podicherti R."/>
            <person name="Tsui H.-C.T."/>
            <person name="Winkler M.E."/>
        </authorList>
    </citation>
    <scope>NUCLEOTIDE SEQUENCE</scope>
</reference>
<gene>
    <name evidence="4" type="ORF">METZ01_LOCUS323642</name>
</gene>
<proteinExistence type="predicted"/>
<dbReference type="GO" id="GO:0015627">
    <property type="term" value="C:type II protein secretion system complex"/>
    <property type="evidence" value="ECO:0007669"/>
    <property type="project" value="TreeGrafter"/>
</dbReference>
<accession>A0A382PDI0</accession>
<evidence type="ECO:0000313" key="4">
    <source>
        <dbReference type="EMBL" id="SVC70788.1"/>
    </source>
</evidence>
<dbReference type="EMBL" id="UINC01106254">
    <property type="protein sequence ID" value="SVC70788.1"/>
    <property type="molecule type" value="Genomic_DNA"/>
</dbReference>
<protein>
    <recommendedName>
        <fullName evidence="3">Bacterial type II secretion system protein E domain-containing protein</fullName>
    </recommendedName>
</protein>
<dbReference type="Gene3D" id="3.40.50.300">
    <property type="entry name" value="P-loop containing nucleotide triphosphate hydrolases"/>
    <property type="match status" value="1"/>
</dbReference>
<evidence type="ECO:0000259" key="3">
    <source>
        <dbReference type="PROSITE" id="PS00662"/>
    </source>
</evidence>
<sequence length="326" mass="35926">IISRLDISERRLPQDGRVSLSLGNKRVDVRVSTLPSTYGERIVLRLLDKQSAQINIQHLGLEKNILKNYQTTLKASEGIILVTGPTGSGKTTTLYAGLRYLSDSSQNILTVEDPIEYTLKGVGQTQVNPKTGYDFAMGLRSMLRQDPDVVMVGEIRDQETARIAIQASLTGHLVLTTVHTNSAVGAITRLRDMGIEPFLLSSSLKTIISQRLVRRLCNHCKRENQLSSSMAKLFNIKKGTTVFKPKGCDHCDGTGYVGRIAVAESIQIDAELKNMIHEKASEQAIAKYAFQHHLSIDEAGQDLIVSGITSAEELIRINNQKDDVSL</sequence>
<dbReference type="InterPro" id="IPR003593">
    <property type="entry name" value="AAA+_ATPase"/>
</dbReference>
<dbReference type="Gene3D" id="3.30.450.90">
    <property type="match status" value="1"/>
</dbReference>
<dbReference type="GO" id="GO:0015628">
    <property type="term" value="P:protein secretion by the type II secretion system"/>
    <property type="evidence" value="ECO:0007669"/>
    <property type="project" value="TreeGrafter"/>
</dbReference>
<dbReference type="GO" id="GO:0005524">
    <property type="term" value="F:ATP binding"/>
    <property type="evidence" value="ECO:0007669"/>
    <property type="project" value="UniProtKB-KW"/>
</dbReference>
<keyword evidence="1" id="KW-0547">Nucleotide-binding</keyword>
<dbReference type="InterPro" id="IPR027417">
    <property type="entry name" value="P-loop_NTPase"/>
</dbReference>
<feature type="non-terminal residue" evidence="4">
    <location>
        <position position="1"/>
    </location>
</feature>
<dbReference type="PANTHER" id="PTHR30258">
    <property type="entry name" value="TYPE II SECRETION SYSTEM PROTEIN GSPE-RELATED"/>
    <property type="match status" value="1"/>
</dbReference>
<name>A0A382PDI0_9ZZZZ</name>
<dbReference type="InterPro" id="IPR001482">
    <property type="entry name" value="T2SS/T4SS_dom"/>
</dbReference>
<dbReference type="SUPFAM" id="SSF52540">
    <property type="entry name" value="P-loop containing nucleoside triphosphate hydrolases"/>
    <property type="match status" value="1"/>
</dbReference>
<dbReference type="GO" id="GO:0005886">
    <property type="term" value="C:plasma membrane"/>
    <property type="evidence" value="ECO:0007669"/>
    <property type="project" value="TreeGrafter"/>
</dbReference>
<feature type="domain" description="Bacterial type II secretion system protein E" evidence="3">
    <location>
        <begin position="143"/>
        <end position="157"/>
    </location>
</feature>
<dbReference type="GO" id="GO:0016887">
    <property type="term" value="F:ATP hydrolysis activity"/>
    <property type="evidence" value="ECO:0007669"/>
    <property type="project" value="TreeGrafter"/>
</dbReference>
<dbReference type="PROSITE" id="PS00662">
    <property type="entry name" value="T2SP_E"/>
    <property type="match status" value="1"/>
</dbReference>
<dbReference type="Pfam" id="PF00437">
    <property type="entry name" value="T2SSE"/>
    <property type="match status" value="1"/>
</dbReference>
<dbReference type="CDD" id="cd01129">
    <property type="entry name" value="PulE-GspE-like"/>
    <property type="match status" value="1"/>
</dbReference>
<keyword evidence="2" id="KW-0067">ATP-binding</keyword>